<feature type="transmembrane region" description="Helical" evidence="2">
    <location>
        <begin position="58"/>
        <end position="85"/>
    </location>
</feature>
<gene>
    <name evidence="3" type="ORF">LZD57_06580</name>
    <name evidence="4" type="ORF">LZD57_11895</name>
</gene>
<dbReference type="RefSeq" id="WP_233718698.1">
    <property type="nucleotide sequence ID" value="NZ_JAJUWU010000005.1"/>
</dbReference>
<evidence type="ECO:0000313" key="3">
    <source>
        <dbReference type="EMBL" id="MCE7027650.1"/>
    </source>
</evidence>
<sequence length="121" mass="12156">MLFKKAETEPPLPAGAMSAPGSALPDREAGPEARMRRAITPLRDGGMLPRTDVAAGSAALGAGAVGALALGACALGAVAVGALAIGRLSVGRARIGEAEIGRLRIGRLEVESFAPARQRFG</sequence>
<keyword evidence="2" id="KW-0472">Membrane</keyword>
<dbReference type="EMBL" id="JAJUWU010000005">
    <property type="protein sequence ID" value="MCE7027650.1"/>
    <property type="molecule type" value="Genomic_DNA"/>
</dbReference>
<evidence type="ECO:0000313" key="4">
    <source>
        <dbReference type="EMBL" id="MCE7028692.1"/>
    </source>
</evidence>
<keyword evidence="2" id="KW-1133">Transmembrane helix</keyword>
<proteinExistence type="predicted"/>
<name>A0A9X1T534_9HYPH</name>
<evidence type="ECO:0000256" key="2">
    <source>
        <dbReference type="SAM" id="Phobius"/>
    </source>
</evidence>
<accession>A0A9X1T534</accession>
<dbReference type="AlphaFoldDB" id="A0A9X1T534"/>
<keyword evidence="2" id="KW-0812">Transmembrane</keyword>
<comment type="caution">
    <text evidence="4">The sequence shown here is derived from an EMBL/GenBank/DDBJ whole genome shotgun (WGS) entry which is preliminary data.</text>
</comment>
<dbReference type="Proteomes" id="UP001139035">
    <property type="component" value="Unassembled WGS sequence"/>
</dbReference>
<organism evidence="4 5">
    <name type="scientific">Jiella avicenniae</name>
    <dbReference type="NCBI Taxonomy" id="2907202"/>
    <lineage>
        <taxon>Bacteria</taxon>
        <taxon>Pseudomonadati</taxon>
        <taxon>Pseudomonadota</taxon>
        <taxon>Alphaproteobacteria</taxon>
        <taxon>Hyphomicrobiales</taxon>
        <taxon>Aurantimonadaceae</taxon>
        <taxon>Jiella</taxon>
    </lineage>
</organism>
<evidence type="ECO:0000256" key="1">
    <source>
        <dbReference type="SAM" id="MobiDB-lite"/>
    </source>
</evidence>
<reference evidence="4" key="1">
    <citation type="submission" date="2022-01" db="EMBL/GenBank/DDBJ databases">
        <title>Jiella avicenniae sp. nov., a novel endophytic bacterium isolated from bark of Avicennia marina.</title>
        <authorList>
            <person name="Tuo L."/>
        </authorList>
    </citation>
    <scope>NUCLEOTIDE SEQUENCE</scope>
    <source>
        <strain evidence="4">CBK1P-4</strain>
    </source>
</reference>
<feature type="region of interest" description="Disordered" evidence="1">
    <location>
        <begin position="1"/>
        <end position="32"/>
    </location>
</feature>
<protein>
    <submittedName>
        <fullName evidence="4">Uncharacterized protein</fullName>
    </submittedName>
</protein>
<dbReference type="EMBL" id="JAJUWU010000010">
    <property type="protein sequence ID" value="MCE7028692.1"/>
    <property type="molecule type" value="Genomic_DNA"/>
</dbReference>
<evidence type="ECO:0000313" key="5">
    <source>
        <dbReference type="Proteomes" id="UP001139035"/>
    </source>
</evidence>
<keyword evidence="5" id="KW-1185">Reference proteome</keyword>